<dbReference type="EMBL" id="CP111025">
    <property type="protein sequence ID" value="WAR26842.1"/>
    <property type="molecule type" value="Genomic_DNA"/>
</dbReference>
<dbReference type="PANTHER" id="PTHR35870">
    <property type="entry name" value="PROTEIN, PUTATIVE (AFU_ORTHOLOGUE AFUA_5G03330)-RELATED"/>
    <property type="match status" value="1"/>
</dbReference>
<organism evidence="2 3">
    <name type="scientific">Mya arenaria</name>
    <name type="common">Soft-shell clam</name>
    <dbReference type="NCBI Taxonomy" id="6604"/>
    <lineage>
        <taxon>Eukaryota</taxon>
        <taxon>Metazoa</taxon>
        <taxon>Spiralia</taxon>
        <taxon>Lophotrochozoa</taxon>
        <taxon>Mollusca</taxon>
        <taxon>Bivalvia</taxon>
        <taxon>Autobranchia</taxon>
        <taxon>Heteroconchia</taxon>
        <taxon>Euheterodonta</taxon>
        <taxon>Imparidentia</taxon>
        <taxon>Neoheterodontei</taxon>
        <taxon>Myida</taxon>
        <taxon>Myoidea</taxon>
        <taxon>Myidae</taxon>
        <taxon>Mya</taxon>
    </lineage>
</organism>
<protein>
    <submittedName>
        <fullName evidence="2">Uncharacterized protein</fullName>
    </submittedName>
</protein>
<name>A0ABY7FXC8_MYAAR</name>
<keyword evidence="1" id="KW-0560">Oxidoreductase</keyword>
<dbReference type="PANTHER" id="PTHR35870:SF1">
    <property type="entry name" value="PROTEIN, PUTATIVE (AFU_ORTHOLOGUE AFUA_5G03330)-RELATED"/>
    <property type="match status" value="1"/>
</dbReference>
<evidence type="ECO:0000256" key="1">
    <source>
        <dbReference type="ARBA" id="ARBA00023002"/>
    </source>
</evidence>
<evidence type="ECO:0000313" key="3">
    <source>
        <dbReference type="Proteomes" id="UP001164746"/>
    </source>
</evidence>
<dbReference type="Pfam" id="PF14027">
    <property type="entry name" value="Questin_oxidase"/>
    <property type="match status" value="1"/>
</dbReference>
<keyword evidence="3" id="KW-1185">Reference proteome</keyword>
<gene>
    <name evidence="2" type="ORF">MAR_012546</name>
</gene>
<accession>A0ABY7FXC8</accession>
<dbReference type="Proteomes" id="UP001164746">
    <property type="component" value="Chromosome 14"/>
</dbReference>
<sequence>MNLMRAFGATRKTFNYIGSRVLHAAMLCSDAVPSILNQTNTNKYFIEYDGFLTNHVSHGIIALHRLGAQPERIKRFVDWYTPKLESAETDIDDDRPFEQQKGQRVAFYKITKEYEKRYQLLDSDVNQLVKQEYPKLSAGLAGSALHGTIHLGYNFVAGNVRGVLEGLAYTHHSFRPVVSKKSSEELAKFGNGATSILEVLDKVRNNKELCESIIEGSEMEKYTALKVGKFQRAVGFLCGEKGDALLEYVLAIAVPSEVKTTKGTLDPSRLARRFVYWTVLVYTMSENKNDFFLLHGVTCAWSIYHIVTVLDENESLNAVRNFAATLIAVYIAQGAPALNIPVQDCEPSDQDWETLIKRVLDDDRDEHTYKLLQVCREMMPDAASFGEDANVYFQAAKIGMDTQEFRY</sequence>
<reference evidence="2" key="1">
    <citation type="submission" date="2022-11" db="EMBL/GenBank/DDBJ databases">
        <title>Centuries of genome instability and evolution in soft-shell clam transmissible cancer (bioRxiv).</title>
        <authorList>
            <person name="Hart S.F.M."/>
            <person name="Yonemitsu M.A."/>
            <person name="Giersch R.M."/>
            <person name="Beal B.F."/>
            <person name="Arriagada G."/>
            <person name="Davis B.W."/>
            <person name="Ostrander E.A."/>
            <person name="Goff S.P."/>
            <person name="Metzger M.J."/>
        </authorList>
    </citation>
    <scope>NUCLEOTIDE SEQUENCE</scope>
    <source>
        <strain evidence="2">MELC-2E11</strain>
        <tissue evidence="2">Siphon/mantle</tissue>
    </source>
</reference>
<proteinExistence type="predicted"/>
<dbReference type="InterPro" id="IPR025337">
    <property type="entry name" value="Questin_oxidase-like"/>
</dbReference>
<evidence type="ECO:0000313" key="2">
    <source>
        <dbReference type="EMBL" id="WAR26842.1"/>
    </source>
</evidence>